<feature type="domain" description="Transcription regulator PadR N-terminal" evidence="1">
    <location>
        <begin position="14"/>
        <end position="83"/>
    </location>
</feature>
<dbReference type="InterPro" id="IPR036388">
    <property type="entry name" value="WH-like_DNA-bd_sf"/>
</dbReference>
<dbReference type="OrthoDB" id="9808017at2"/>
<evidence type="ECO:0000259" key="1">
    <source>
        <dbReference type="Pfam" id="PF03551"/>
    </source>
</evidence>
<dbReference type="EMBL" id="SGJB01000006">
    <property type="protein sequence ID" value="TQQ84875.1"/>
    <property type="molecule type" value="Genomic_DNA"/>
</dbReference>
<comment type="caution">
    <text evidence="2">The sequence shown here is derived from an EMBL/GenBank/DDBJ whole genome shotgun (WGS) entry which is preliminary data.</text>
</comment>
<keyword evidence="3" id="KW-1185">Reference proteome</keyword>
<dbReference type="PANTHER" id="PTHR33169">
    <property type="entry name" value="PADR-FAMILY TRANSCRIPTIONAL REGULATOR"/>
    <property type="match status" value="1"/>
</dbReference>
<proteinExistence type="predicted"/>
<dbReference type="InterPro" id="IPR005149">
    <property type="entry name" value="Tscrpt_reg_PadR_N"/>
</dbReference>
<evidence type="ECO:0000313" key="2">
    <source>
        <dbReference type="EMBL" id="TQQ84875.1"/>
    </source>
</evidence>
<dbReference type="AlphaFoldDB" id="A0A544QW00"/>
<dbReference type="InterPro" id="IPR052509">
    <property type="entry name" value="Metal_resp_DNA-bind_regulator"/>
</dbReference>
<protein>
    <submittedName>
        <fullName evidence="2">PadR family transcriptional regulator</fullName>
    </submittedName>
</protein>
<evidence type="ECO:0000313" key="3">
    <source>
        <dbReference type="Proteomes" id="UP000317863"/>
    </source>
</evidence>
<dbReference type="InterPro" id="IPR036390">
    <property type="entry name" value="WH_DNA-bd_sf"/>
</dbReference>
<dbReference type="RefSeq" id="WP_142535705.1">
    <property type="nucleotide sequence ID" value="NZ_SGJB01000006.1"/>
</dbReference>
<organism evidence="2 3">
    <name type="scientific">Peptacetobacter hominis</name>
    <dbReference type="NCBI Taxonomy" id="2743610"/>
    <lineage>
        <taxon>Bacteria</taxon>
        <taxon>Bacillati</taxon>
        <taxon>Bacillota</taxon>
        <taxon>Clostridia</taxon>
        <taxon>Peptostreptococcales</taxon>
        <taxon>Peptostreptococcaceae</taxon>
        <taxon>Peptacetobacter</taxon>
    </lineage>
</organism>
<dbReference type="Proteomes" id="UP000317863">
    <property type="component" value="Unassembled WGS sequence"/>
</dbReference>
<dbReference type="Pfam" id="PF03551">
    <property type="entry name" value="PadR"/>
    <property type="match status" value="1"/>
</dbReference>
<sequence length="107" mass="12663">MGFQIGGAILDFVVLSILRNKDEYGYAITQEVREILDVSETAMYPALKRLQKNELLSVYDMPYQGRNRRYYKLTQKGELELEKYISEWNEMKKKMDILLEEDVSNDK</sequence>
<dbReference type="SUPFAM" id="SSF46785">
    <property type="entry name" value="Winged helix' DNA-binding domain"/>
    <property type="match status" value="1"/>
</dbReference>
<dbReference type="PANTHER" id="PTHR33169:SF14">
    <property type="entry name" value="TRANSCRIPTIONAL REGULATOR RV3488"/>
    <property type="match status" value="1"/>
</dbReference>
<name>A0A544QW00_9FIRM</name>
<gene>
    <name evidence="2" type="ORF">EXD82_04430</name>
</gene>
<accession>A0A544QW00</accession>
<dbReference type="Gene3D" id="1.10.10.10">
    <property type="entry name" value="Winged helix-like DNA-binding domain superfamily/Winged helix DNA-binding domain"/>
    <property type="match status" value="1"/>
</dbReference>
<reference evidence="2 3" key="1">
    <citation type="submission" date="2019-02" db="EMBL/GenBank/DDBJ databases">
        <title>Peptostreptococcaceae bacterium ZHW00191 nov., a new bacterium isolated from the human gut.</title>
        <authorList>
            <person name="Zhou H.-W."/>
            <person name="Chen X.-J."/>
        </authorList>
    </citation>
    <scope>NUCLEOTIDE SEQUENCE [LARGE SCALE GENOMIC DNA]</scope>
    <source>
        <strain evidence="2 3">ZHW00191</strain>
    </source>
</reference>